<dbReference type="PROSITE" id="PS50263">
    <property type="entry name" value="CN_HYDROLASE"/>
    <property type="match status" value="1"/>
</dbReference>
<dbReference type="InterPro" id="IPR003010">
    <property type="entry name" value="C-N_Hydrolase"/>
</dbReference>
<dbReference type="Gene3D" id="3.60.110.10">
    <property type="entry name" value="Carbon-nitrogen hydrolase"/>
    <property type="match status" value="1"/>
</dbReference>
<dbReference type="Proteomes" id="UP000317496">
    <property type="component" value="Chromosome"/>
</dbReference>
<evidence type="ECO:0000256" key="1">
    <source>
        <dbReference type="SAM" id="MobiDB-lite"/>
    </source>
</evidence>
<proteinExistence type="predicted"/>
<gene>
    <name evidence="4" type="ORF">FNB15_06975</name>
</gene>
<name>A0A516H0B6_9PROT</name>
<dbReference type="KEGG" id="fer:FNB15_06975"/>
<feature type="region of interest" description="Disordered" evidence="1">
    <location>
        <begin position="1"/>
        <end position="43"/>
    </location>
</feature>
<dbReference type="CDD" id="cd07574">
    <property type="entry name" value="nitrilase_Rim1_like"/>
    <property type="match status" value="1"/>
</dbReference>
<keyword evidence="4" id="KW-0808">Transferase</keyword>
<dbReference type="OrthoDB" id="9803803at2"/>
<dbReference type="CDD" id="cd04301">
    <property type="entry name" value="NAT_SF"/>
    <property type="match status" value="1"/>
</dbReference>
<sequence length="575" mass="64302">MTTPKKTPAKPGSAVGASRALQQRAPRRAKSGTVETVPTGAAKPRLLLRNATPQDIPGIHALTTKVYAGHSTDGAYTVAQLRGHQHHFPQGQFVAIYDNTIVGYCATFRITEKLALKPHDWEGITGRGYAARHDSQGDWLYGMEVCVDPDYRGLRLGQRLYNARKQLCERLHLKGIVFGGRMPGLSRRWSQLRSAEKYLDRVRAGNLRDPVINFQLRNAFEPIGVLRGYLDTDHESRGHATHMVWRNPAYGAEGDVHISAPLPRARTARVAAVQYQQRPVRSFEEFAKQVEYFVDVVADYKADFALFPELFTLQLLSIENRNVPAAEAIAALTRYTDRIKTLLSELAVSYNINIIGGSHPTRDPVDGHVYNICYVCLRNGAVHEQRKIHPTPNERYWWNITGGNSSNVIETDFGPIGVMICYDAEFPELARHLVDQGAQILFVPFCTDERQSYQRVRYCAQARAIENQCYVVMAGNVGNLPSVDNMDIQYAQSCVLTPCDFAFARDGIAADTTPNVEMVAIADVQLDSLAAARQHGTVQNLKDRRFDLYNVTWKDGAPPARDSHPRDTQLRDAAD</sequence>
<evidence type="ECO:0000313" key="5">
    <source>
        <dbReference type="Proteomes" id="UP000317496"/>
    </source>
</evidence>
<dbReference type="GO" id="GO:0016747">
    <property type="term" value="F:acyltransferase activity, transferring groups other than amino-acyl groups"/>
    <property type="evidence" value="ECO:0007669"/>
    <property type="project" value="InterPro"/>
</dbReference>
<reference evidence="4 5" key="1">
    <citation type="submission" date="2019-07" db="EMBL/GenBank/DDBJ databases">
        <title>Genome sequencing for Ferrovibrio sp. K5.</title>
        <authorList>
            <person name="Park S.-J."/>
        </authorList>
    </citation>
    <scope>NUCLEOTIDE SEQUENCE [LARGE SCALE GENOMIC DNA]</scope>
    <source>
        <strain evidence="4 5">K5</strain>
    </source>
</reference>
<feature type="domain" description="N-acetyltransferase" evidence="3">
    <location>
        <begin position="46"/>
        <end position="248"/>
    </location>
</feature>
<dbReference type="RefSeq" id="WP_144068011.1">
    <property type="nucleotide sequence ID" value="NZ_CP041636.1"/>
</dbReference>
<dbReference type="EMBL" id="CP041636">
    <property type="protein sequence ID" value="QDO97030.1"/>
    <property type="molecule type" value="Genomic_DNA"/>
</dbReference>
<organism evidence="4 5">
    <name type="scientific">Ferrovibrio terrae</name>
    <dbReference type="NCBI Taxonomy" id="2594003"/>
    <lineage>
        <taxon>Bacteria</taxon>
        <taxon>Pseudomonadati</taxon>
        <taxon>Pseudomonadota</taxon>
        <taxon>Alphaproteobacteria</taxon>
        <taxon>Rhodospirillales</taxon>
        <taxon>Rhodospirillaceae</taxon>
        <taxon>Ferrovibrio</taxon>
    </lineage>
</organism>
<dbReference type="PANTHER" id="PTHR23088">
    <property type="entry name" value="NITRILASE-RELATED"/>
    <property type="match status" value="1"/>
</dbReference>
<dbReference type="InterPro" id="IPR000182">
    <property type="entry name" value="GNAT_dom"/>
</dbReference>
<protein>
    <submittedName>
        <fullName evidence="4">GNAT family N-acetyltransferase</fullName>
    </submittedName>
</protein>
<accession>A0A516H0B6</accession>
<dbReference type="AlphaFoldDB" id="A0A516H0B6"/>
<dbReference type="Pfam" id="PF00795">
    <property type="entry name" value="CN_hydrolase"/>
    <property type="match status" value="1"/>
</dbReference>
<feature type="domain" description="CN hydrolase" evidence="2">
    <location>
        <begin position="268"/>
        <end position="526"/>
    </location>
</feature>
<dbReference type="InterPro" id="IPR016181">
    <property type="entry name" value="Acyl_CoA_acyltransferase"/>
</dbReference>
<evidence type="ECO:0000313" key="4">
    <source>
        <dbReference type="EMBL" id="QDO97030.1"/>
    </source>
</evidence>
<dbReference type="SUPFAM" id="SSF56317">
    <property type="entry name" value="Carbon-nitrogen hydrolase"/>
    <property type="match status" value="1"/>
</dbReference>
<dbReference type="Pfam" id="PF00583">
    <property type="entry name" value="Acetyltransf_1"/>
    <property type="match status" value="1"/>
</dbReference>
<keyword evidence="5" id="KW-1185">Reference proteome</keyword>
<dbReference type="PANTHER" id="PTHR23088:SF50">
    <property type="entry name" value="HYDROLASE YHCX"/>
    <property type="match status" value="1"/>
</dbReference>
<evidence type="ECO:0000259" key="3">
    <source>
        <dbReference type="PROSITE" id="PS51186"/>
    </source>
</evidence>
<evidence type="ECO:0000259" key="2">
    <source>
        <dbReference type="PROSITE" id="PS50263"/>
    </source>
</evidence>
<feature type="compositionally biased region" description="Basic and acidic residues" evidence="1">
    <location>
        <begin position="561"/>
        <end position="575"/>
    </location>
</feature>
<dbReference type="SUPFAM" id="SSF55729">
    <property type="entry name" value="Acyl-CoA N-acyltransferases (Nat)"/>
    <property type="match status" value="1"/>
</dbReference>
<dbReference type="InterPro" id="IPR036526">
    <property type="entry name" value="C-N_Hydrolase_sf"/>
</dbReference>
<feature type="region of interest" description="Disordered" evidence="1">
    <location>
        <begin position="556"/>
        <end position="575"/>
    </location>
</feature>
<dbReference type="Gene3D" id="3.40.630.30">
    <property type="match status" value="1"/>
</dbReference>
<dbReference type="PROSITE" id="PS51186">
    <property type="entry name" value="GNAT"/>
    <property type="match status" value="1"/>
</dbReference>